<dbReference type="Gene3D" id="3.40.930.10">
    <property type="entry name" value="Mannitol-specific EII, Chain A"/>
    <property type="match status" value="1"/>
</dbReference>
<keyword evidence="4" id="KW-1185">Reference proteome</keyword>
<dbReference type="Proteomes" id="UP000053676">
    <property type="component" value="Unassembled WGS sequence"/>
</dbReference>
<dbReference type="GO" id="GO:0008509">
    <property type="term" value="F:monoatomic anion transmembrane transporter activity"/>
    <property type="evidence" value="ECO:0007669"/>
    <property type="project" value="InterPro"/>
</dbReference>
<sequence length="156" mass="17433">MHYLDTIVNEWIKRGLLRAVASPAVRTALLAPKQHLGAGAVQEEEHFCSLESQVVEEHRNSKQKLSEESAERNERLSKNEEGREEHVTSGNPSNEENEKDHGLSLHHEHSLSNIVKANRRLVLKMGSHVEGAVILTGKIVQLDRAAAAFVRLRAPQ</sequence>
<organism evidence="3 4">
    <name type="scientific">Necator americanus</name>
    <name type="common">Human hookworm</name>
    <dbReference type="NCBI Taxonomy" id="51031"/>
    <lineage>
        <taxon>Eukaryota</taxon>
        <taxon>Metazoa</taxon>
        <taxon>Ecdysozoa</taxon>
        <taxon>Nematoda</taxon>
        <taxon>Chromadorea</taxon>
        <taxon>Rhabditida</taxon>
        <taxon>Rhabditina</taxon>
        <taxon>Rhabditomorpha</taxon>
        <taxon>Strongyloidea</taxon>
        <taxon>Ancylostomatidae</taxon>
        <taxon>Bunostominae</taxon>
        <taxon>Necator</taxon>
    </lineage>
</organism>
<dbReference type="GO" id="GO:0016020">
    <property type="term" value="C:membrane"/>
    <property type="evidence" value="ECO:0007669"/>
    <property type="project" value="InterPro"/>
</dbReference>
<feature type="compositionally biased region" description="Basic and acidic residues" evidence="1">
    <location>
        <begin position="55"/>
        <end position="87"/>
    </location>
</feature>
<feature type="domain" description="Band 3 cytoplasmic" evidence="2">
    <location>
        <begin position="5"/>
        <end position="154"/>
    </location>
</feature>
<dbReference type="OrthoDB" id="1735926at2759"/>
<evidence type="ECO:0000259" key="2">
    <source>
        <dbReference type="Pfam" id="PF07565"/>
    </source>
</evidence>
<proteinExistence type="predicted"/>
<evidence type="ECO:0000256" key="1">
    <source>
        <dbReference type="SAM" id="MobiDB-lite"/>
    </source>
</evidence>
<dbReference type="Pfam" id="PF07565">
    <property type="entry name" value="Band_3_cyto"/>
    <property type="match status" value="1"/>
</dbReference>
<protein>
    <recommendedName>
        <fullName evidence="2">Band 3 cytoplasmic domain-containing protein</fullName>
    </recommendedName>
</protein>
<feature type="region of interest" description="Disordered" evidence="1">
    <location>
        <begin position="53"/>
        <end position="107"/>
    </location>
</feature>
<name>W2SQK8_NECAM</name>
<evidence type="ECO:0000313" key="4">
    <source>
        <dbReference type="Proteomes" id="UP000053676"/>
    </source>
</evidence>
<dbReference type="AlphaFoldDB" id="W2SQK8"/>
<accession>W2SQK8</accession>
<dbReference type="InterPro" id="IPR016152">
    <property type="entry name" value="PTrfase/Anion_transptr"/>
</dbReference>
<dbReference type="EMBL" id="KI666908">
    <property type="protein sequence ID" value="ETN71763.1"/>
    <property type="molecule type" value="Genomic_DNA"/>
</dbReference>
<dbReference type="InterPro" id="IPR013769">
    <property type="entry name" value="Band3_cytoplasmic_dom"/>
</dbReference>
<gene>
    <name evidence="3" type="ORF">NECAME_14094</name>
</gene>
<dbReference type="KEGG" id="nai:NECAME_14094"/>
<reference evidence="4" key="1">
    <citation type="journal article" date="2014" name="Nat. Genet.">
        <title>Genome of the human hookworm Necator americanus.</title>
        <authorList>
            <person name="Tang Y.T."/>
            <person name="Gao X."/>
            <person name="Rosa B.A."/>
            <person name="Abubucker S."/>
            <person name="Hallsworth-Pepin K."/>
            <person name="Martin J."/>
            <person name="Tyagi R."/>
            <person name="Heizer E."/>
            <person name="Zhang X."/>
            <person name="Bhonagiri-Palsikar V."/>
            <person name="Minx P."/>
            <person name="Warren W.C."/>
            <person name="Wang Q."/>
            <person name="Zhan B."/>
            <person name="Hotez P.J."/>
            <person name="Sternberg P.W."/>
            <person name="Dougall A."/>
            <person name="Gaze S.T."/>
            <person name="Mulvenna J."/>
            <person name="Sotillo J."/>
            <person name="Ranganathan S."/>
            <person name="Rabelo E.M."/>
            <person name="Wilson R.K."/>
            <person name="Felgner P.L."/>
            <person name="Bethony J."/>
            <person name="Hawdon J.M."/>
            <person name="Gasser R.B."/>
            <person name="Loukas A."/>
            <person name="Mitreva M."/>
        </authorList>
    </citation>
    <scope>NUCLEOTIDE SEQUENCE [LARGE SCALE GENOMIC DNA]</scope>
</reference>
<evidence type="ECO:0000313" key="3">
    <source>
        <dbReference type="EMBL" id="ETN71763.1"/>
    </source>
</evidence>
<dbReference type="STRING" id="51031.W2SQK8"/>
<feature type="non-terminal residue" evidence="3">
    <location>
        <position position="156"/>
    </location>
</feature>
<feature type="compositionally biased region" description="Basic and acidic residues" evidence="1">
    <location>
        <begin position="96"/>
        <end position="107"/>
    </location>
</feature>